<dbReference type="OrthoDB" id="342399at2"/>
<evidence type="ECO:0000256" key="7">
    <source>
        <dbReference type="ARBA" id="ARBA00023163"/>
    </source>
</evidence>
<keyword evidence="5" id="KW-0805">Transcription regulation</keyword>
<dbReference type="RefSeq" id="WP_131015652.1">
    <property type="nucleotide sequence ID" value="NZ_SIRE01000016.1"/>
</dbReference>
<dbReference type="InterPro" id="IPR020449">
    <property type="entry name" value="Tscrpt_reg_AraC-type_HTH"/>
</dbReference>
<keyword evidence="7" id="KW-0804">Transcription</keyword>
<name>A0A4Q9DPM0_9BACL</name>
<gene>
    <name evidence="11" type="ORF">EYB31_22405</name>
</gene>
<dbReference type="GO" id="GO:0000160">
    <property type="term" value="P:phosphorelay signal transduction system"/>
    <property type="evidence" value="ECO:0007669"/>
    <property type="project" value="UniProtKB-KW"/>
</dbReference>
<dbReference type="PRINTS" id="PR00032">
    <property type="entry name" value="HTHARAC"/>
</dbReference>
<dbReference type="Pfam" id="PF12833">
    <property type="entry name" value="HTH_18"/>
    <property type="match status" value="1"/>
</dbReference>
<dbReference type="InterPro" id="IPR011006">
    <property type="entry name" value="CheY-like_superfamily"/>
</dbReference>
<dbReference type="InterPro" id="IPR051552">
    <property type="entry name" value="HptR"/>
</dbReference>
<evidence type="ECO:0000256" key="3">
    <source>
        <dbReference type="ARBA" id="ARBA00022553"/>
    </source>
</evidence>
<accession>A0A4Q9DPM0</accession>
<dbReference type="CDD" id="cd17536">
    <property type="entry name" value="REC_YesN-like"/>
    <property type="match status" value="1"/>
</dbReference>
<dbReference type="Pfam" id="PF00072">
    <property type="entry name" value="Response_reg"/>
    <property type="match status" value="1"/>
</dbReference>
<comment type="subcellular location">
    <subcellularLocation>
        <location evidence="1">Cytoplasm</location>
    </subcellularLocation>
</comment>
<feature type="modified residue" description="4-aspartylphosphate" evidence="8">
    <location>
        <position position="54"/>
    </location>
</feature>
<dbReference type="SMART" id="SM00448">
    <property type="entry name" value="REC"/>
    <property type="match status" value="1"/>
</dbReference>
<evidence type="ECO:0000259" key="9">
    <source>
        <dbReference type="PROSITE" id="PS01124"/>
    </source>
</evidence>
<keyword evidence="3 8" id="KW-0597">Phosphoprotein</keyword>
<keyword evidence="12" id="KW-1185">Reference proteome</keyword>
<evidence type="ECO:0000313" key="11">
    <source>
        <dbReference type="EMBL" id="TBL75740.1"/>
    </source>
</evidence>
<proteinExistence type="predicted"/>
<evidence type="ECO:0000256" key="6">
    <source>
        <dbReference type="ARBA" id="ARBA00023125"/>
    </source>
</evidence>
<dbReference type="PANTHER" id="PTHR42713">
    <property type="entry name" value="HISTIDINE KINASE-RELATED"/>
    <property type="match status" value="1"/>
</dbReference>
<protein>
    <submittedName>
        <fullName evidence="11">Response regulator</fullName>
    </submittedName>
</protein>
<evidence type="ECO:0000256" key="5">
    <source>
        <dbReference type="ARBA" id="ARBA00023015"/>
    </source>
</evidence>
<dbReference type="PANTHER" id="PTHR42713:SF3">
    <property type="entry name" value="TRANSCRIPTIONAL REGULATORY PROTEIN HPTR"/>
    <property type="match status" value="1"/>
</dbReference>
<dbReference type="PROSITE" id="PS50110">
    <property type="entry name" value="RESPONSE_REGULATORY"/>
    <property type="match status" value="1"/>
</dbReference>
<dbReference type="Gene3D" id="3.40.50.2300">
    <property type="match status" value="1"/>
</dbReference>
<evidence type="ECO:0000256" key="4">
    <source>
        <dbReference type="ARBA" id="ARBA00023012"/>
    </source>
</evidence>
<keyword evidence="2" id="KW-0963">Cytoplasm</keyword>
<dbReference type="EMBL" id="SIRE01000016">
    <property type="protein sequence ID" value="TBL75740.1"/>
    <property type="molecule type" value="Genomic_DNA"/>
</dbReference>
<reference evidence="11 12" key="1">
    <citation type="submission" date="2019-02" db="EMBL/GenBank/DDBJ databases">
        <title>Paenibacillus sp. nov., isolated from surface-sterilized tissue of Thalictrum simplex L.</title>
        <authorList>
            <person name="Tuo L."/>
        </authorList>
    </citation>
    <scope>NUCLEOTIDE SEQUENCE [LARGE SCALE GENOMIC DNA]</scope>
    <source>
        <strain evidence="11 12">N2SHLJ1</strain>
    </source>
</reference>
<dbReference type="GO" id="GO:0043565">
    <property type="term" value="F:sequence-specific DNA binding"/>
    <property type="evidence" value="ECO:0007669"/>
    <property type="project" value="InterPro"/>
</dbReference>
<feature type="domain" description="Response regulatory" evidence="10">
    <location>
        <begin position="2"/>
        <end position="119"/>
    </location>
</feature>
<evidence type="ECO:0000313" key="12">
    <source>
        <dbReference type="Proteomes" id="UP000293142"/>
    </source>
</evidence>
<evidence type="ECO:0000256" key="2">
    <source>
        <dbReference type="ARBA" id="ARBA00022490"/>
    </source>
</evidence>
<evidence type="ECO:0000256" key="1">
    <source>
        <dbReference type="ARBA" id="ARBA00004496"/>
    </source>
</evidence>
<dbReference type="AlphaFoldDB" id="A0A4Q9DPM0"/>
<dbReference type="SUPFAM" id="SSF52172">
    <property type="entry name" value="CheY-like"/>
    <property type="match status" value="1"/>
</dbReference>
<sequence length="530" mass="60295">MKILIVDDEVIIRTGLAKVIKWKEIGLELLDPAASAEEALRRIPEERPHILLTDIRMKHMNGLDLAEKAREIIPELETIILSGYDDFVYMQQAIRQGVSDYLLKTSRPEEIMKTVLQVKQRIEDKWKHHNQDQYKNQEIRKRLFERWIIEGETTPVDAELLPFYLPQLFAGQTASGDRLQVFIITAEGWGDSPGSVSLLLFAVDNMLHELLPGETLIYKQRIVLVTCREQQAVELDAYPAAVLQKIKSLLKCRLHIAIGKTVRRREQLHDAYRAADYAFSYKTVLDQPVLMFADIAARKGGKTVCTQDEEHELSAILLEDDSVALKNWVISYVQPELDNPQTTIDSLESLVHSAALSAHRWLERAVSATGRSGMIEEQLQPFQLKADQVFLKDALFQHLLSIMELFHHRLAGGQTTHTQKAMAYIREHVGKDISLQQVAKYVHLHPNHLSEVFKKEAGLTFGDYVTRQKIERAKEILSVSPAKIAEIAGTVGFDDFKYFSQVFKKITGMTPSEFREEASRATGQPQPPKA</sequence>
<dbReference type="InterPro" id="IPR018060">
    <property type="entry name" value="HTH_AraC"/>
</dbReference>
<comment type="caution">
    <text evidence="11">The sequence shown here is derived from an EMBL/GenBank/DDBJ whole genome shotgun (WGS) entry which is preliminary data.</text>
</comment>
<evidence type="ECO:0000259" key="10">
    <source>
        <dbReference type="PROSITE" id="PS50110"/>
    </source>
</evidence>
<feature type="domain" description="HTH araC/xylS-type" evidence="9">
    <location>
        <begin position="419"/>
        <end position="517"/>
    </location>
</feature>
<keyword evidence="6" id="KW-0238">DNA-binding</keyword>
<dbReference type="Proteomes" id="UP000293142">
    <property type="component" value="Unassembled WGS sequence"/>
</dbReference>
<dbReference type="PROSITE" id="PS01124">
    <property type="entry name" value="HTH_ARAC_FAMILY_2"/>
    <property type="match status" value="1"/>
</dbReference>
<dbReference type="InterPro" id="IPR001789">
    <property type="entry name" value="Sig_transdc_resp-reg_receiver"/>
</dbReference>
<dbReference type="SMART" id="SM00342">
    <property type="entry name" value="HTH_ARAC"/>
    <property type="match status" value="1"/>
</dbReference>
<dbReference type="InterPro" id="IPR009057">
    <property type="entry name" value="Homeodomain-like_sf"/>
</dbReference>
<dbReference type="GO" id="GO:0003700">
    <property type="term" value="F:DNA-binding transcription factor activity"/>
    <property type="evidence" value="ECO:0007669"/>
    <property type="project" value="InterPro"/>
</dbReference>
<dbReference type="SUPFAM" id="SSF46689">
    <property type="entry name" value="Homeodomain-like"/>
    <property type="match status" value="2"/>
</dbReference>
<keyword evidence="4" id="KW-0902">Two-component regulatory system</keyword>
<evidence type="ECO:0000256" key="8">
    <source>
        <dbReference type="PROSITE-ProRule" id="PRU00169"/>
    </source>
</evidence>
<dbReference type="GO" id="GO:0005737">
    <property type="term" value="C:cytoplasm"/>
    <property type="evidence" value="ECO:0007669"/>
    <property type="project" value="UniProtKB-SubCell"/>
</dbReference>
<organism evidence="11 12">
    <name type="scientific">Paenibacillus thalictri</name>
    <dbReference type="NCBI Taxonomy" id="2527873"/>
    <lineage>
        <taxon>Bacteria</taxon>
        <taxon>Bacillati</taxon>
        <taxon>Bacillota</taxon>
        <taxon>Bacilli</taxon>
        <taxon>Bacillales</taxon>
        <taxon>Paenibacillaceae</taxon>
        <taxon>Paenibacillus</taxon>
    </lineage>
</organism>
<dbReference type="Gene3D" id="1.10.10.60">
    <property type="entry name" value="Homeodomain-like"/>
    <property type="match status" value="2"/>
</dbReference>